<protein>
    <submittedName>
        <fullName evidence="1">Uncharacterized protein</fullName>
    </submittedName>
</protein>
<keyword evidence="2" id="KW-1185">Reference proteome</keyword>
<dbReference type="Proteomes" id="UP001482154">
    <property type="component" value="Unassembled WGS sequence"/>
</dbReference>
<evidence type="ECO:0000313" key="1">
    <source>
        <dbReference type="EMBL" id="MEQ2711418.1"/>
    </source>
</evidence>
<organism evidence="1 2">
    <name type="scientific">Anaerostipes amylophilus</name>
    <dbReference type="NCBI Taxonomy" id="2981779"/>
    <lineage>
        <taxon>Bacteria</taxon>
        <taxon>Bacillati</taxon>
        <taxon>Bacillota</taxon>
        <taxon>Clostridia</taxon>
        <taxon>Lachnospirales</taxon>
        <taxon>Lachnospiraceae</taxon>
        <taxon>Anaerostipes</taxon>
    </lineage>
</organism>
<sequence length="286" mass="30478">MWDNTIITDKGIELLKNALNGGTINVTAIKAGAGKVDVSALKSQTAVSEIKQSGTIQGVTTASDGTIKIGVLFSNTGLTAGYLMTQLGIYAKDASGTEVLFAISQNSTGKEVPSETSMPAWSLVHDFYIKLSNDVSITTTIDPEGYVTFGTLQEELEKQQPIDTGWLKVTNFFNGCTHYGPNSNVQVRQCGKFVYIVGAVGNKNELATKQTSDGIPDVAMFKLPDGIGLPRTNVRFAQQGSGSNRFSVVVDASTRIVSIGRYGTTSCINVPADAWLNVCLTYIVAD</sequence>
<name>A0ABV1IW22_9FIRM</name>
<proteinExistence type="predicted"/>
<gene>
    <name evidence="1" type="ORF">AAAU51_09550</name>
</gene>
<reference evidence="1 2" key="1">
    <citation type="submission" date="2024-04" db="EMBL/GenBank/DDBJ databases">
        <title>Human intestinal bacterial collection.</title>
        <authorList>
            <person name="Pauvert C."/>
            <person name="Hitch T.C.A."/>
            <person name="Clavel T."/>
        </authorList>
    </citation>
    <scope>NUCLEOTIDE SEQUENCE [LARGE SCALE GENOMIC DNA]</scope>
    <source>
        <strain evidence="1 2">CLA-AA-H249</strain>
    </source>
</reference>
<dbReference type="RefSeq" id="WP_349111133.1">
    <property type="nucleotide sequence ID" value="NZ_JBBNIN010000013.1"/>
</dbReference>
<accession>A0ABV1IW22</accession>
<dbReference type="EMBL" id="JBBNIN010000013">
    <property type="protein sequence ID" value="MEQ2711418.1"/>
    <property type="molecule type" value="Genomic_DNA"/>
</dbReference>
<evidence type="ECO:0000313" key="2">
    <source>
        <dbReference type="Proteomes" id="UP001482154"/>
    </source>
</evidence>
<comment type="caution">
    <text evidence="1">The sequence shown here is derived from an EMBL/GenBank/DDBJ whole genome shotgun (WGS) entry which is preliminary data.</text>
</comment>